<dbReference type="InterPro" id="IPR013783">
    <property type="entry name" value="Ig-like_fold"/>
</dbReference>
<dbReference type="Gene3D" id="2.60.40.10">
    <property type="entry name" value="Immunoglobulins"/>
    <property type="match status" value="1"/>
</dbReference>
<feature type="non-terminal residue" evidence="3">
    <location>
        <position position="1"/>
    </location>
</feature>
<feature type="domain" description="Ig-like" evidence="2">
    <location>
        <begin position="2"/>
        <end position="113"/>
    </location>
</feature>
<feature type="non-terminal residue" evidence="3">
    <location>
        <position position="116"/>
    </location>
</feature>
<dbReference type="InterPro" id="IPR036179">
    <property type="entry name" value="Ig-like_dom_sf"/>
</dbReference>
<name>A0ABD2PK25_9PLAT</name>
<feature type="compositionally biased region" description="Low complexity" evidence="1">
    <location>
        <begin position="45"/>
        <end position="57"/>
    </location>
</feature>
<organism evidence="3 4">
    <name type="scientific">Cichlidogyrus casuarinus</name>
    <dbReference type="NCBI Taxonomy" id="1844966"/>
    <lineage>
        <taxon>Eukaryota</taxon>
        <taxon>Metazoa</taxon>
        <taxon>Spiralia</taxon>
        <taxon>Lophotrochozoa</taxon>
        <taxon>Platyhelminthes</taxon>
        <taxon>Monogenea</taxon>
        <taxon>Monopisthocotylea</taxon>
        <taxon>Dactylogyridea</taxon>
        <taxon>Ancyrocephalidae</taxon>
        <taxon>Cichlidogyrus</taxon>
    </lineage>
</organism>
<gene>
    <name evidence="3" type="ORF">Ciccas_014049</name>
</gene>
<reference evidence="3 4" key="1">
    <citation type="submission" date="2024-11" db="EMBL/GenBank/DDBJ databases">
        <title>Adaptive evolution of stress response genes in parasites aligns with host niche diversity.</title>
        <authorList>
            <person name="Hahn C."/>
            <person name="Resl P."/>
        </authorList>
    </citation>
    <scope>NUCLEOTIDE SEQUENCE [LARGE SCALE GENOMIC DNA]</scope>
    <source>
        <strain evidence="3">EGGRZ-B1_66</strain>
        <tissue evidence="3">Body</tissue>
    </source>
</reference>
<evidence type="ECO:0000313" key="4">
    <source>
        <dbReference type="Proteomes" id="UP001626550"/>
    </source>
</evidence>
<dbReference type="PROSITE" id="PS50835">
    <property type="entry name" value="IG_LIKE"/>
    <property type="match status" value="1"/>
</dbReference>
<evidence type="ECO:0000259" key="2">
    <source>
        <dbReference type="PROSITE" id="PS50835"/>
    </source>
</evidence>
<dbReference type="Proteomes" id="UP001626550">
    <property type="component" value="Unassembled WGS sequence"/>
</dbReference>
<evidence type="ECO:0000256" key="1">
    <source>
        <dbReference type="SAM" id="MobiDB-lite"/>
    </source>
</evidence>
<evidence type="ECO:0000313" key="3">
    <source>
        <dbReference type="EMBL" id="KAL3307435.1"/>
    </source>
</evidence>
<comment type="caution">
    <text evidence="3">The sequence shown here is derived from an EMBL/GenBank/DDBJ whole genome shotgun (WGS) entry which is preliminary data.</text>
</comment>
<dbReference type="SUPFAM" id="SSF48726">
    <property type="entry name" value="Immunoglobulin"/>
    <property type="match status" value="1"/>
</dbReference>
<keyword evidence="4" id="KW-1185">Reference proteome</keyword>
<dbReference type="AlphaFoldDB" id="A0ABD2PK25"/>
<sequence>LPRLMEETKRSIVTNLGEKAQLLAKIDANPPVTSINWYRMKMPPSSDADSSGSINSDGLGETIEKTNRLNEELSMDGKRAALQIDGVSQTDLGTYILQLHHELGSVQFQFHLQPST</sequence>
<accession>A0ABD2PK25</accession>
<protein>
    <recommendedName>
        <fullName evidence="2">Ig-like domain-containing protein</fullName>
    </recommendedName>
</protein>
<proteinExistence type="predicted"/>
<dbReference type="EMBL" id="JBJKFK010007357">
    <property type="protein sequence ID" value="KAL3307435.1"/>
    <property type="molecule type" value="Genomic_DNA"/>
</dbReference>
<feature type="region of interest" description="Disordered" evidence="1">
    <location>
        <begin position="43"/>
        <end position="62"/>
    </location>
</feature>
<dbReference type="InterPro" id="IPR007110">
    <property type="entry name" value="Ig-like_dom"/>
</dbReference>